<dbReference type="GO" id="GO:0004523">
    <property type="term" value="F:RNA-DNA hybrid ribonuclease activity"/>
    <property type="evidence" value="ECO:0007669"/>
    <property type="project" value="InterPro"/>
</dbReference>
<dbReference type="PANTHER" id="PTHR47074:SF48">
    <property type="entry name" value="POLYNUCLEOTIDYL TRANSFERASE, RIBONUCLEASE H-LIKE SUPERFAMILY PROTEIN"/>
    <property type="match status" value="1"/>
</dbReference>
<reference evidence="2 3" key="1">
    <citation type="submission" date="2024-01" db="EMBL/GenBank/DDBJ databases">
        <title>A telomere-to-telomere, gap-free genome of sweet tea (Lithocarpus litseifolius).</title>
        <authorList>
            <person name="Zhou J."/>
        </authorList>
    </citation>
    <scope>NUCLEOTIDE SEQUENCE [LARGE SCALE GENOMIC DNA]</scope>
    <source>
        <strain evidence="2">Zhou-2022a</strain>
        <tissue evidence="2">Leaf</tissue>
    </source>
</reference>
<dbReference type="EMBL" id="JAZDWU010000011">
    <property type="protein sequence ID" value="KAK9985912.1"/>
    <property type="molecule type" value="Genomic_DNA"/>
</dbReference>
<dbReference type="AlphaFoldDB" id="A0AAW2BL53"/>
<dbReference type="SUPFAM" id="SSF53098">
    <property type="entry name" value="Ribonuclease H-like"/>
    <property type="match status" value="1"/>
</dbReference>
<dbReference type="Gene3D" id="3.30.420.10">
    <property type="entry name" value="Ribonuclease H-like superfamily/Ribonuclease H"/>
    <property type="match status" value="1"/>
</dbReference>
<dbReference type="PANTHER" id="PTHR47074">
    <property type="entry name" value="BNAC02G40300D PROTEIN"/>
    <property type="match status" value="1"/>
</dbReference>
<evidence type="ECO:0000259" key="1">
    <source>
        <dbReference type="Pfam" id="PF13456"/>
    </source>
</evidence>
<dbReference type="CDD" id="cd06222">
    <property type="entry name" value="RNase_H_like"/>
    <property type="match status" value="1"/>
</dbReference>
<dbReference type="InterPro" id="IPR002156">
    <property type="entry name" value="RNaseH_domain"/>
</dbReference>
<organism evidence="2 3">
    <name type="scientific">Lithocarpus litseifolius</name>
    <dbReference type="NCBI Taxonomy" id="425828"/>
    <lineage>
        <taxon>Eukaryota</taxon>
        <taxon>Viridiplantae</taxon>
        <taxon>Streptophyta</taxon>
        <taxon>Embryophyta</taxon>
        <taxon>Tracheophyta</taxon>
        <taxon>Spermatophyta</taxon>
        <taxon>Magnoliopsida</taxon>
        <taxon>eudicotyledons</taxon>
        <taxon>Gunneridae</taxon>
        <taxon>Pentapetalae</taxon>
        <taxon>rosids</taxon>
        <taxon>fabids</taxon>
        <taxon>Fagales</taxon>
        <taxon>Fagaceae</taxon>
        <taxon>Lithocarpus</taxon>
    </lineage>
</organism>
<feature type="domain" description="RNase H type-1" evidence="1">
    <location>
        <begin position="1"/>
        <end position="82"/>
    </location>
</feature>
<proteinExistence type="predicted"/>
<gene>
    <name evidence="2" type="ORF">SO802_030863</name>
</gene>
<dbReference type="InterPro" id="IPR036397">
    <property type="entry name" value="RNaseH_sf"/>
</dbReference>
<dbReference type="InterPro" id="IPR012337">
    <property type="entry name" value="RNaseH-like_sf"/>
</dbReference>
<dbReference type="Proteomes" id="UP001459277">
    <property type="component" value="Unassembled WGS sequence"/>
</dbReference>
<dbReference type="GO" id="GO:0003676">
    <property type="term" value="F:nucleic acid binding"/>
    <property type="evidence" value="ECO:0007669"/>
    <property type="project" value="InterPro"/>
</dbReference>
<keyword evidence="3" id="KW-1185">Reference proteome</keyword>
<accession>A0AAW2BL53</accession>
<dbReference type="InterPro" id="IPR044730">
    <property type="entry name" value="RNase_H-like_dom_plant"/>
</dbReference>
<evidence type="ECO:0000313" key="2">
    <source>
        <dbReference type="EMBL" id="KAK9985912.1"/>
    </source>
</evidence>
<name>A0AAW2BL53_9ROSI</name>
<dbReference type="InterPro" id="IPR052929">
    <property type="entry name" value="RNase_H-like_EbsB-rel"/>
</dbReference>
<protein>
    <recommendedName>
        <fullName evidence="1">RNase H type-1 domain-containing protein</fullName>
    </recommendedName>
</protein>
<evidence type="ECO:0000313" key="3">
    <source>
        <dbReference type="Proteomes" id="UP001459277"/>
    </source>
</evidence>
<sequence length="108" mass="12096">MVEALAARRAVMFVAELCVFRVIIEGDCSRVIAALKGFGRCRTLFGHIIDESKRIGGTLRSCLFQHVRHEGNRLAHCLAKKAVLSADTNVWVEYLPEDVEDVFHSDLP</sequence>
<dbReference type="Pfam" id="PF13456">
    <property type="entry name" value="RVT_3"/>
    <property type="match status" value="1"/>
</dbReference>
<comment type="caution">
    <text evidence="2">The sequence shown here is derived from an EMBL/GenBank/DDBJ whole genome shotgun (WGS) entry which is preliminary data.</text>
</comment>